<accession>A0A369V7R3</accession>
<evidence type="ECO:0000256" key="1">
    <source>
        <dbReference type="SAM" id="MobiDB-lite"/>
    </source>
</evidence>
<evidence type="ECO:0000313" key="3">
    <source>
        <dbReference type="Proteomes" id="UP000253742"/>
    </source>
</evidence>
<dbReference type="EMBL" id="QQBH01000005">
    <property type="protein sequence ID" value="RDD89066.1"/>
    <property type="molecule type" value="Genomic_DNA"/>
</dbReference>
<dbReference type="AlphaFoldDB" id="A0A369V7R3"/>
<organism evidence="2 3">
    <name type="scientific">Streptomyces parvulus</name>
    <dbReference type="NCBI Taxonomy" id="146923"/>
    <lineage>
        <taxon>Bacteria</taxon>
        <taxon>Bacillati</taxon>
        <taxon>Actinomycetota</taxon>
        <taxon>Actinomycetes</taxon>
        <taxon>Kitasatosporales</taxon>
        <taxon>Streptomycetaceae</taxon>
        <taxon>Streptomyces</taxon>
    </lineage>
</organism>
<sequence length="218" mass="22731">MTEQPQTEQAEAKPTAPDPVVVRDAVTRQAVLGALLDEVKSAYKDAKKAADDLLDKSHKAGGTTQVDALLPDGTKVGSSSRSGGEREAQVVDAEAFRGWVRDNYPTEHVVEFVPAQVLTSVRPGFAGKVLAEATAAGTSQFVDGTSGVVHDVPGVELRPSRAASHRLTYTRGSKAQPTSGRDLVAAAWRAGVLVEFLPALAPAAPTAAATAPAEEPEQ</sequence>
<comment type="caution">
    <text evidence="2">The sequence shown here is derived from an EMBL/GenBank/DDBJ whole genome shotgun (WGS) entry which is preliminary data.</text>
</comment>
<dbReference type="OrthoDB" id="4194229at2"/>
<protein>
    <submittedName>
        <fullName evidence="2">Uncharacterized protein</fullName>
    </submittedName>
</protein>
<name>A0A369V7R3_9ACTN</name>
<reference evidence="2 3" key="1">
    <citation type="submission" date="2018-07" db="EMBL/GenBank/DDBJ databases">
        <title>Genome guided investigation of antibiotics producing actinomycetales strain isolated from a Macau mangrove ecosystem.</title>
        <authorList>
            <person name="Hu D."/>
        </authorList>
    </citation>
    <scope>NUCLEOTIDE SEQUENCE [LARGE SCALE GENOMIC DNA]</scope>
    <source>
        <strain evidence="2 3">2297</strain>
    </source>
</reference>
<proteinExistence type="predicted"/>
<gene>
    <name evidence="2" type="ORF">DVZ84_08635</name>
</gene>
<dbReference type="RefSeq" id="WP_114528206.1">
    <property type="nucleotide sequence ID" value="NZ_QQBH01000005.1"/>
</dbReference>
<dbReference type="Proteomes" id="UP000253742">
    <property type="component" value="Unassembled WGS sequence"/>
</dbReference>
<feature type="region of interest" description="Disordered" evidence="1">
    <location>
        <begin position="1"/>
        <end position="21"/>
    </location>
</feature>
<evidence type="ECO:0000313" key="2">
    <source>
        <dbReference type="EMBL" id="RDD89066.1"/>
    </source>
</evidence>
<feature type="region of interest" description="Disordered" evidence="1">
    <location>
        <begin position="53"/>
        <end position="88"/>
    </location>
</feature>